<proteinExistence type="predicted"/>
<dbReference type="KEGG" id="bbig:BBBOND_0109370"/>
<dbReference type="RefSeq" id="XP_012766825.1">
    <property type="nucleotide sequence ID" value="XM_012911371.1"/>
</dbReference>
<evidence type="ECO:0000313" key="3">
    <source>
        <dbReference type="Proteomes" id="UP000033188"/>
    </source>
</evidence>
<gene>
    <name evidence="2" type="ORF">BBBOND_0109370</name>
</gene>
<dbReference type="Proteomes" id="UP000033188">
    <property type="component" value="Chromosome 1"/>
</dbReference>
<dbReference type="OrthoDB" id="366352at2759"/>
<evidence type="ECO:0000256" key="1">
    <source>
        <dbReference type="SAM" id="SignalP"/>
    </source>
</evidence>
<sequence>MSAPVKLLWFWFALFSGQAFGGRLLNLLEDPLPNHVQVHRGIFDDNGLYRMFVPESYSEKWFYYGDIMVPIVHSCRQLTICVEEYRSTTTFLEVITVCLDDINAIRRYTRLYEVRNNILTCQSLAKLQHVVKGSILLTLDLSPGASLHPYIVKKVNTSDHVIQYQVSPASIEGRKKSSRKKINYAILFTHDSSSSQDRGYPTSLVVFHAKSVVLNILTGYLFLKRFVPNQFYIYTVHPNEGTIKLVTPSIPSENLFVNPAMSPFSGTPQVTAVTINVTSVENPSSNVLVIYNVPKGDWLYSRHEVLIFSHVWRVACYVKDRMTDIPIFVSPEDVMVKHVETYNNLKDNKFFVVIKTVKRTPGGFITSDKLFQRVENEGMIGYIPHFTHKKLLYEMMLKEVYDTPAAPAGEARGALRYEMDTSGASLPPATPSTST</sequence>
<keyword evidence="3" id="KW-1185">Reference proteome</keyword>
<feature type="chain" id="PRO_5001600650" evidence="1">
    <location>
        <begin position="22"/>
        <end position="435"/>
    </location>
</feature>
<dbReference type="AlphaFoldDB" id="A0A061D6S4"/>
<accession>A0A061D6S4</accession>
<keyword evidence="1" id="KW-0732">Signal</keyword>
<dbReference type="EMBL" id="LK391707">
    <property type="protein sequence ID" value="CDR94639.1"/>
    <property type="molecule type" value="Genomic_DNA"/>
</dbReference>
<feature type="signal peptide" evidence="1">
    <location>
        <begin position="1"/>
        <end position="21"/>
    </location>
</feature>
<dbReference type="GeneID" id="24563180"/>
<protein>
    <submittedName>
        <fullName evidence="2">Uncharacterized protein</fullName>
    </submittedName>
</protein>
<name>A0A061D6S4_BABBI</name>
<dbReference type="OMA" id="HPNEGTI"/>
<reference evidence="3" key="1">
    <citation type="journal article" date="2014" name="Nucleic Acids Res.">
        <title>The evolutionary dynamics of variant antigen genes in Babesia reveal a history of genomic innovation underlying host-parasite interaction.</title>
        <authorList>
            <person name="Jackson A.P."/>
            <person name="Otto T.D."/>
            <person name="Darby A."/>
            <person name="Ramaprasad A."/>
            <person name="Xia D."/>
            <person name="Echaide I.E."/>
            <person name="Farber M."/>
            <person name="Gahlot S."/>
            <person name="Gamble J."/>
            <person name="Gupta D."/>
            <person name="Gupta Y."/>
            <person name="Jackson L."/>
            <person name="Malandrin L."/>
            <person name="Malas T.B."/>
            <person name="Moussa E."/>
            <person name="Nair M."/>
            <person name="Reid A.J."/>
            <person name="Sanders M."/>
            <person name="Sharma J."/>
            <person name="Tracey A."/>
            <person name="Quail M.A."/>
            <person name="Weir W."/>
            <person name="Wastling J.M."/>
            <person name="Hall N."/>
            <person name="Willadsen P."/>
            <person name="Lingelbach K."/>
            <person name="Shiels B."/>
            <person name="Tait A."/>
            <person name="Berriman M."/>
            <person name="Allred D.R."/>
            <person name="Pain A."/>
        </authorList>
    </citation>
    <scope>NUCLEOTIDE SEQUENCE [LARGE SCALE GENOMIC DNA]</scope>
    <source>
        <strain evidence="3">Bond</strain>
    </source>
</reference>
<evidence type="ECO:0000313" key="2">
    <source>
        <dbReference type="EMBL" id="CDR94639.1"/>
    </source>
</evidence>
<dbReference type="VEuPathDB" id="PiroplasmaDB:BBBOND_0109370"/>
<organism evidence="2 3">
    <name type="scientific">Babesia bigemina</name>
    <dbReference type="NCBI Taxonomy" id="5866"/>
    <lineage>
        <taxon>Eukaryota</taxon>
        <taxon>Sar</taxon>
        <taxon>Alveolata</taxon>
        <taxon>Apicomplexa</taxon>
        <taxon>Aconoidasida</taxon>
        <taxon>Piroplasmida</taxon>
        <taxon>Babesiidae</taxon>
        <taxon>Babesia</taxon>
    </lineage>
</organism>